<protein>
    <submittedName>
        <fullName evidence="1">PIG-L family deacetylase</fullName>
    </submittedName>
</protein>
<comment type="caution">
    <text evidence="1">The sequence shown here is derived from an EMBL/GenBank/DDBJ whole genome shotgun (WGS) entry which is preliminary data.</text>
</comment>
<name>A0A426U9V2_9CHLR</name>
<dbReference type="PANTHER" id="PTHR12993">
    <property type="entry name" value="N-ACETYLGLUCOSAMINYL-PHOSPHATIDYLINOSITOL DE-N-ACETYLASE-RELATED"/>
    <property type="match status" value="1"/>
</dbReference>
<sequence length="265" mass="28729">MRISHIFLSPHLDDAALSCGGLIAHLTAQGHAVLVVTLCSGSPPVNASFSPFVANMHARWALPHAEVVRLRRAEDTEALALLAAEREDLDYLDAIYRMPEAYTSNERLFGRIAPTDPLEAQLQAPLTELATRYPSATFYAPLAIGNHVDHQIAYQTAHTLASQGIIVAYYEDFPYVAAPGALEDRLAVLGNQTAFMPIAHAIDATLAQKLAAIAAYRSQIGMLFGDLAAMNASVMRYAARVAPPGSNHGERLWVDRTLKLGTTDR</sequence>
<dbReference type="PANTHER" id="PTHR12993:SF29">
    <property type="entry name" value="BLR3841 PROTEIN"/>
    <property type="match status" value="1"/>
</dbReference>
<evidence type="ECO:0000313" key="1">
    <source>
        <dbReference type="EMBL" id="RRR77132.1"/>
    </source>
</evidence>
<organism evidence="1 2">
    <name type="scientific">Candidatus Viridilinea halotolerans</name>
    <dbReference type="NCBI Taxonomy" id="2491704"/>
    <lineage>
        <taxon>Bacteria</taxon>
        <taxon>Bacillati</taxon>
        <taxon>Chloroflexota</taxon>
        <taxon>Chloroflexia</taxon>
        <taxon>Chloroflexales</taxon>
        <taxon>Chloroflexineae</taxon>
        <taxon>Oscillochloridaceae</taxon>
        <taxon>Candidatus Viridilinea</taxon>
    </lineage>
</organism>
<proteinExistence type="predicted"/>
<evidence type="ECO:0000313" key="2">
    <source>
        <dbReference type="Proteomes" id="UP000280307"/>
    </source>
</evidence>
<gene>
    <name evidence="1" type="ORF">EI684_01865</name>
</gene>
<accession>A0A426U9V2</accession>
<dbReference type="InterPro" id="IPR003737">
    <property type="entry name" value="GlcNAc_PI_deacetylase-related"/>
</dbReference>
<dbReference type="Proteomes" id="UP000280307">
    <property type="component" value="Unassembled WGS sequence"/>
</dbReference>
<dbReference type="InterPro" id="IPR024078">
    <property type="entry name" value="LmbE-like_dom_sf"/>
</dbReference>
<dbReference type="GO" id="GO:0016811">
    <property type="term" value="F:hydrolase activity, acting on carbon-nitrogen (but not peptide) bonds, in linear amides"/>
    <property type="evidence" value="ECO:0007669"/>
    <property type="project" value="TreeGrafter"/>
</dbReference>
<dbReference type="Gene3D" id="3.40.50.10320">
    <property type="entry name" value="LmbE-like"/>
    <property type="match status" value="1"/>
</dbReference>
<dbReference type="EMBL" id="RSAS01000076">
    <property type="protein sequence ID" value="RRR77132.1"/>
    <property type="molecule type" value="Genomic_DNA"/>
</dbReference>
<dbReference type="Pfam" id="PF02585">
    <property type="entry name" value="PIG-L"/>
    <property type="match status" value="1"/>
</dbReference>
<reference evidence="1 2" key="1">
    <citation type="submission" date="2018-12" db="EMBL/GenBank/DDBJ databases">
        <title>Genome Sequence of Candidatus Viridilinea halotolerans isolated from saline sulfide-rich spring.</title>
        <authorList>
            <person name="Grouzdev D.S."/>
            <person name="Burganskaya E.I."/>
            <person name="Krutkina M.S."/>
            <person name="Sukhacheva M.V."/>
            <person name="Gorlenko V.M."/>
        </authorList>
    </citation>
    <scope>NUCLEOTIDE SEQUENCE [LARGE SCALE GENOMIC DNA]</scope>
    <source>
        <strain evidence="1">Chok-6</strain>
    </source>
</reference>
<dbReference type="SUPFAM" id="SSF102588">
    <property type="entry name" value="LmbE-like"/>
    <property type="match status" value="1"/>
</dbReference>
<dbReference type="AlphaFoldDB" id="A0A426U9V2"/>